<evidence type="ECO:0000313" key="2">
    <source>
        <dbReference type="EMBL" id="RLK48586.1"/>
    </source>
</evidence>
<dbReference type="Gene3D" id="3.40.190.10">
    <property type="entry name" value="Periplasmic binding protein-like II"/>
    <property type="match status" value="2"/>
</dbReference>
<evidence type="ECO:0008006" key="4">
    <source>
        <dbReference type="Google" id="ProtNLM"/>
    </source>
</evidence>
<dbReference type="EMBL" id="RCDA01000002">
    <property type="protein sequence ID" value="RLK48586.1"/>
    <property type="molecule type" value="Genomic_DNA"/>
</dbReference>
<dbReference type="AlphaFoldDB" id="A0A498C204"/>
<comment type="caution">
    <text evidence="2">The sequence shown here is derived from an EMBL/GenBank/DDBJ whole genome shotgun (WGS) entry which is preliminary data.</text>
</comment>
<evidence type="ECO:0000313" key="3">
    <source>
        <dbReference type="Proteomes" id="UP000275461"/>
    </source>
</evidence>
<dbReference type="OrthoDB" id="9780180at2"/>
<evidence type="ECO:0000256" key="1">
    <source>
        <dbReference type="SAM" id="SignalP"/>
    </source>
</evidence>
<feature type="signal peptide" evidence="1">
    <location>
        <begin position="1"/>
        <end position="24"/>
    </location>
</feature>
<dbReference type="CDD" id="cd13567">
    <property type="entry name" value="PBP2_TtGluBP"/>
    <property type="match status" value="1"/>
</dbReference>
<dbReference type="PANTHER" id="PTHR42941:SF1">
    <property type="entry name" value="SLL1037 PROTEIN"/>
    <property type="match status" value="1"/>
</dbReference>
<dbReference type="PANTHER" id="PTHR42941">
    <property type="entry name" value="SLL1037 PROTEIN"/>
    <property type="match status" value="1"/>
</dbReference>
<dbReference type="RefSeq" id="WP_121442236.1">
    <property type="nucleotide sequence ID" value="NZ_RCDA01000002.1"/>
</dbReference>
<protein>
    <recommendedName>
        <fullName evidence="4">TRAP transporter TAXI family solute receptor</fullName>
    </recommendedName>
</protein>
<dbReference type="Pfam" id="PF16868">
    <property type="entry name" value="NMT1_3"/>
    <property type="match status" value="1"/>
</dbReference>
<sequence>MRRSSLIALFTLLAASLVALPVQARDLTFGGASITGVYYQVAQHGCRLLEQHKDDYNCVGRPTQGSVFNINALSQGSIDFGVAQSDRAWQAINGEAEWERRGAFEELRSLFAMHPETVMLVVRADSDIHSVEDIQGHTINIGNPGSGQRRNAMDVLEIYGIDPRDDIRARNLQQHEASRALVDGQVDGFFYTVGNPSAAIEEPANSVDIRMIPINSDAIREFVEERPYYVMTAIPGGTYPGVDEDIETYAVTATVVTHADMDEDVVYDLTAAVFEQMDDLRNAHAAFRHLEPEAMMEGVSVDLHPGALRYYEEQGWR</sequence>
<dbReference type="SUPFAM" id="SSF53850">
    <property type="entry name" value="Periplasmic binding protein-like II"/>
    <property type="match status" value="1"/>
</dbReference>
<proteinExistence type="predicted"/>
<organism evidence="2 3">
    <name type="scientific">Alkalispirillum mobile</name>
    <dbReference type="NCBI Taxonomy" id="85925"/>
    <lineage>
        <taxon>Bacteria</taxon>
        <taxon>Pseudomonadati</taxon>
        <taxon>Pseudomonadota</taxon>
        <taxon>Gammaproteobacteria</taxon>
        <taxon>Chromatiales</taxon>
        <taxon>Ectothiorhodospiraceae</taxon>
        <taxon>Alkalispirillum</taxon>
    </lineage>
</organism>
<dbReference type="NCBIfam" id="TIGR02122">
    <property type="entry name" value="TRAP_TAXI"/>
    <property type="match status" value="1"/>
</dbReference>
<feature type="chain" id="PRO_5019833711" description="TRAP transporter TAXI family solute receptor" evidence="1">
    <location>
        <begin position="25"/>
        <end position="317"/>
    </location>
</feature>
<dbReference type="Proteomes" id="UP000275461">
    <property type="component" value="Unassembled WGS sequence"/>
</dbReference>
<accession>A0A498C204</accession>
<reference evidence="2 3" key="1">
    <citation type="submission" date="2018-10" db="EMBL/GenBank/DDBJ databases">
        <title>Genomic Encyclopedia of Type Strains, Phase IV (KMG-IV): sequencing the most valuable type-strain genomes for metagenomic binning, comparative biology and taxonomic classification.</title>
        <authorList>
            <person name="Goeker M."/>
        </authorList>
    </citation>
    <scope>NUCLEOTIDE SEQUENCE [LARGE SCALE GENOMIC DNA]</scope>
    <source>
        <strain evidence="2 3">DSM 12769</strain>
    </source>
</reference>
<dbReference type="InterPro" id="IPR011852">
    <property type="entry name" value="TRAP_TAXI"/>
</dbReference>
<name>A0A498C204_9GAMM</name>
<gene>
    <name evidence="2" type="ORF">DFR31_1691</name>
</gene>
<keyword evidence="3" id="KW-1185">Reference proteome</keyword>
<keyword evidence="1" id="KW-0732">Signal</keyword>